<dbReference type="OrthoDB" id="5499103at2"/>
<evidence type="ECO:0000313" key="2">
    <source>
        <dbReference type="EMBL" id="AGC47017.1"/>
    </source>
</evidence>
<dbReference type="InterPro" id="IPR008969">
    <property type="entry name" value="CarboxyPept-like_regulatory"/>
</dbReference>
<feature type="region of interest" description="Disordered" evidence="1">
    <location>
        <begin position="38"/>
        <end position="62"/>
    </location>
</feature>
<gene>
    <name evidence="2" type="ordered locus">MYSTI_05741</name>
</gene>
<dbReference type="Gene3D" id="2.60.40.1120">
    <property type="entry name" value="Carboxypeptidase-like, regulatory domain"/>
    <property type="match status" value="1"/>
</dbReference>
<dbReference type="SUPFAM" id="SSF49464">
    <property type="entry name" value="Carboxypeptidase regulatory domain-like"/>
    <property type="match status" value="3"/>
</dbReference>
<accession>L7UHI6</accession>
<dbReference type="EMBL" id="CP004025">
    <property type="protein sequence ID" value="AGC47017.1"/>
    <property type="molecule type" value="Genomic_DNA"/>
</dbReference>
<evidence type="ECO:0000256" key="1">
    <source>
        <dbReference type="SAM" id="MobiDB-lite"/>
    </source>
</evidence>
<evidence type="ECO:0008006" key="4">
    <source>
        <dbReference type="Google" id="ProtNLM"/>
    </source>
</evidence>
<dbReference type="Gene3D" id="2.60.40.10">
    <property type="entry name" value="Immunoglobulins"/>
    <property type="match status" value="1"/>
</dbReference>
<dbReference type="InterPro" id="IPR013784">
    <property type="entry name" value="Carb-bd-like_fold"/>
</dbReference>
<dbReference type="AlphaFoldDB" id="L7UHI6"/>
<feature type="region of interest" description="Disordered" evidence="1">
    <location>
        <begin position="756"/>
        <end position="778"/>
    </location>
</feature>
<dbReference type="SUPFAM" id="SSF49452">
    <property type="entry name" value="Starch-binding domain-like"/>
    <property type="match status" value="1"/>
</dbReference>
<dbReference type="HOGENOM" id="CLU_009622_0_0_7"/>
<dbReference type="Pfam" id="PF13620">
    <property type="entry name" value="CarboxypepD_reg"/>
    <property type="match status" value="3"/>
</dbReference>
<dbReference type="GO" id="GO:0030246">
    <property type="term" value="F:carbohydrate binding"/>
    <property type="evidence" value="ECO:0007669"/>
    <property type="project" value="InterPro"/>
</dbReference>
<proteinExistence type="predicted"/>
<dbReference type="InterPro" id="IPR013783">
    <property type="entry name" value="Ig-like_fold"/>
</dbReference>
<dbReference type="STRING" id="1278073.MYSTI_05741"/>
<dbReference type="PATRIC" id="fig|1278073.3.peg.5822"/>
<organism evidence="2 3">
    <name type="scientific">Myxococcus stipitatus (strain DSM 14675 / JCM 12634 / Mx s8)</name>
    <dbReference type="NCBI Taxonomy" id="1278073"/>
    <lineage>
        <taxon>Bacteria</taxon>
        <taxon>Pseudomonadati</taxon>
        <taxon>Myxococcota</taxon>
        <taxon>Myxococcia</taxon>
        <taxon>Myxococcales</taxon>
        <taxon>Cystobacterineae</taxon>
        <taxon>Myxococcaceae</taxon>
        <taxon>Myxococcus</taxon>
    </lineage>
</organism>
<sequence>MSQDMSTAKRGRWLGRVGVLVLVLGAAVTWTVVSKPLAAPETTPSTAVPSQRPPPVWAASPPSGDARITGTLREDKSPVPGARVFASRSISEQVLAEVMPCIPRESTAPGESVASAGDPPCWALDPEELREQVDIYARAARPLTEATTSKDGAFTLEGLADGKVMLWALADTGAALLPEVAVGTENVSLSLEAGTTFRGQVVSTPDEKPIANARVFLLGHSQLLFFEATTDAQGRYAFGMLPQATYAAVVMAEGWGSQVFWHGGLLRDRVLLGSPARFAGRVVSPQGHPVAGIQVELERDSADTRAATLTDSEGRFSLTVPKAVSGWLFAERPSHGDFGRIYTPPGEDLVLELEAGIHLEGTVRDEEGRSIPGAQVTALRLGAARSPQLSTVTDSAGRYRLGPLEPMAFVNREAFRKAHPEVHGTPLQREVSVQAAHYLDDSRIHEGGVNTPPMDFTLKRAATVEGIAVDPEGRPLRDVMVMLAVNKGDPENPSTQHGEATLTDESGRFSVDIDGEGEGWIDAESEDFTMDSVDVTIPSRGLRLVLDPRSTLPGRVVDAEERPVPNVFVYLYVGGDDAIRGMETSDDEGRFVFKDLSPGPYTLKASLWTGGNATQRELVQQAEVREGEASAPVVLRLEAGRSLQGLVVDTEGRPLSDVRVLAKAIVEGSLDGESFDATYSPNGVPSNAEGRFVLRDLSEPQYGLAVASERYRLDPARSRGGTLVGKSYRVARDAAELRLVMTREPRVRGRLVQEDGSPLPEAQVGPRGATAKDGSFDVPRDELDDERLIIEHRDFMPLVRELAARGKGDQDFGTLTMSVGRTVRGVLRDPDTGKPFTGRLQGPEGEAIGTIPLLVMLEPDDGRLAGTRAGHLPMQTEDDGTLVLKHLQSVPLMMEVIARPHYLPLRMRLGPNQESFDVSLVRGAAVEVVIRDLEGKPIPAEVTLTPKEPKGDNEAVKFPTYTGSFTTNMLVPGLYVAQTRVLDGANPGLVFAPTPLRIPVGGAASFTLTPIRP</sequence>
<name>L7UHI6_MYXSD</name>
<evidence type="ECO:0000313" key="3">
    <source>
        <dbReference type="Proteomes" id="UP000011131"/>
    </source>
</evidence>
<protein>
    <recommendedName>
        <fullName evidence="4">Carboxypeptidase regulatory-like domain-containing protein</fullName>
    </recommendedName>
</protein>
<dbReference type="eggNOG" id="COG4932">
    <property type="taxonomic scope" value="Bacteria"/>
</dbReference>
<dbReference type="KEGG" id="msd:MYSTI_05741"/>
<reference evidence="2 3" key="1">
    <citation type="journal article" date="2013" name="Genome Announc.">
        <title>Complete genome sequence of Myxococcus stipitatus strain DSM 14675, a fruiting myxobacterium.</title>
        <authorList>
            <person name="Huntley S."/>
            <person name="Kneip S."/>
            <person name="Treuner-Lange A."/>
            <person name="Sogaard-Andersen L."/>
        </authorList>
    </citation>
    <scope>NUCLEOTIDE SEQUENCE [LARGE SCALE GENOMIC DNA]</scope>
    <source>
        <strain evidence="3">DSM 14675 / JCM 12634 / Mx s8</strain>
    </source>
</reference>
<keyword evidence="3" id="KW-1185">Reference proteome</keyword>
<dbReference type="Proteomes" id="UP000011131">
    <property type="component" value="Chromosome"/>
</dbReference>